<dbReference type="AlphaFoldDB" id="G3IVZ8"/>
<organism evidence="1 2">
    <name type="scientific">Methylobacter tundripaludum (strain ATCC BAA-1195 / DSM 17260 / SV96)</name>
    <dbReference type="NCBI Taxonomy" id="697282"/>
    <lineage>
        <taxon>Bacteria</taxon>
        <taxon>Pseudomonadati</taxon>
        <taxon>Pseudomonadota</taxon>
        <taxon>Gammaproteobacteria</taxon>
        <taxon>Methylococcales</taxon>
        <taxon>Methylococcaceae</taxon>
        <taxon>Methylobacter</taxon>
    </lineage>
</organism>
<name>G3IVZ8_METTV</name>
<dbReference type="RefSeq" id="WP_006889784.1">
    <property type="nucleotide sequence ID" value="NZ_JH109152.1"/>
</dbReference>
<dbReference type="HOGENOM" id="CLU_3137629_0_0_6"/>
<protein>
    <submittedName>
        <fullName evidence="1">Uncharacterized protein</fullName>
    </submittedName>
</protein>
<gene>
    <name evidence="1" type="ORF">Mettu_0593</name>
</gene>
<keyword evidence="2" id="KW-1185">Reference proteome</keyword>
<proteinExistence type="predicted"/>
<accession>G3IVZ8</accession>
<sequence>MTEEQEQLTEALNGAAQGISAAVDQQTITATQIYCLLNTLIKDLAAPLH</sequence>
<evidence type="ECO:0000313" key="2">
    <source>
        <dbReference type="Proteomes" id="UP000004664"/>
    </source>
</evidence>
<reference evidence="1 2" key="1">
    <citation type="submission" date="2011-06" db="EMBL/GenBank/DDBJ databases">
        <title>Genomic sequence of Methylobacter tundripaludum SV96.</title>
        <authorList>
            <consortium name="US DOE Joint Genome Institute"/>
            <person name="Lucas S."/>
            <person name="Han J."/>
            <person name="Lapidus A."/>
            <person name="Cheng J.-F."/>
            <person name="Goodwin L."/>
            <person name="Pitluck S."/>
            <person name="Held B."/>
            <person name="Detter J.C."/>
            <person name="Han C."/>
            <person name="Tapia R."/>
            <person name="Land M."/>
            <person name="Hauser L."/>
            <person name="Kyrpides N."/>
            <person name="Ivanova N."/>
            <person name="Ovchinnikova G."/>
            <person name="Pagani I."/>
            <person name="Klotz M.G."/>
            <person name="Dispirito A.A."/>
            <person name="Murrell J.C."/>
            <person name="Dunfield P."/>
            <person name="Kalyuzhnaya M.G."/>
            <person name="Svenning M."/>
            <person name="Trotsenko Y.A."/>
            <person name="Stein L.Y."/>
            <person name="Woyke T."/>
        </authorList>
    </citation>
    <scope>NUCLEOTIDE SEQUENCE [LARGE SCALE GENOMIC DNA]</scope>
    <source>
        <strain evidence="2">ATCC BAA-1195 / DSM 17260 / SV96</strain>
    </source>
</reference>
<dbReference type="EMBL" id="JH109152">
    <property type="protein sequence ID" value="EGW21809.1"/>
    <property type="molecule type" value="Genomic_DNA"/>
</dbReference>
<evidence type="ECO:0000313" key="1">
    <source>
        <dbReference type="EMBL" id="EGW21809.1"/>
    </source>
</evidence>
<dbReference type="Proteomes" id="UP000004664">
    <property type="component" value="Unassembled WGS sequence"/>
</dbReference>